<feature type="chain" id="PRO_5006902082" evidence="1">
    <location>
        <begin position="22"/>
        <end position="175"/>
    </location>
</feature>
<reference evidence="2 3" key="1">
    <citation type="submission" date="2015-12" db="EMBL/GenBank/DDBJ databases">
        <title>Draft genome sequence of Moniliophthora roreri, the causal agent of frosty pod rot of cacao.</title>
        <authorList>
            <person name="Aime M.C."/>
            <person name="Diaz-Valderrama J.R."/>
            <person name="Kijpornyongpan T."/>
            <person name="Phillips-Mora W."/>
        </authorList>
    </citation>
    <scope>NUCLEOTIDE SEQUENCE [LARGE SCALE GENOMIC DNA]</scope>
    <source>
        <strain evidence="2 3">MCA 2952</strain>
    </source>
</reference>
<accession>A0A0W0FUN3</accession>
<protein>
    <submittedName>
        <fullName evidence="2">Uncharacterized protein</fullName>
    </submittedName>
</protein>
<evidence type="ECO:0000256" key="1">
    <source>
        <dbReference type="SAM" id="SignalP"/>
    </source>
</evidence>
<feature type="signal peptide" evidence="1">
    <location>
        <begin position="1"/>
        <end position="21"/>
    </location>
</feature>
<dbReference type="AlphaFoldDB" id="A0A0W0FUN3"/>
<name>A0A0W0FUN3_MONRR</name>
<evidence type="ECO:0000313" key="2">
    <source>
        <dbReference type="EMBL" id="KTB39989.1"/>
    </source>
</evidence>
<gene>
    <name evidence="2" type="ORF">WG66_7459</name>
</gene>
<proteinExistence type="predicted"/>
<dbReference type="eggNOG" id="ENOG502SRQE">
    <property type="taxonomic scope" value="Eukaryota"/>
</dbReference>
<dbReference type="EMBL" id="LATX01001621">
    <property type="protein sequence ID" value="KTB39989.1"/>
    <property type="molecule type" value="Genomic_DNA"/>
</dbReference>
<keyword evidence="1" id="KW-0732">Signal</keyword>
<evidence type="ECO:0000313" key="3">
    <source>
        <dbReference type="Proteomes" id="UP000054988"/>
    </source>
</evidence>
<dbReference type="Proteomes" id="UP000054988">
    <property type="component" value="Unassembled WGS sequence"/>
</dbReference>
<sequence length="175" mass="18601">MYLLRTVILCILPLLSTVVFAAPSRRSPPSGGNNPNSGAIVQPKPGTVVAPGQAFDFVYDTKADYGVSSYNFTVWLFTSPPSMQDQDFATGHYFGRYGLPNYPGNPSPPNLPPAQLVMPDFSKNPGGFGGGATATNQTVYLAVIEEYATGTGTIGLRMNLAINELLYNATSQTGN</sequence>
<organism evidence="2 3">
    <name type="scientific">Moniliophthora roreri</name>
    <name type="common">Frosty pod rot fungus</name>
    <name type="synonym">Monilia roreri</name>
    <dbReference type="NCBI Taxonomy" id="221103"/>
    <lineage>
        <taxon>Eukaryota</taxon>
        <taxon>Fungi</taxon>
        <taxon>Dikarya</taxon>
        <taxon>Basidiomycota</taxon>
        <taxon>Agaricomycotina</taxon>
        <taxon>Agaricomycetes</taxon>
        <taxon>Agaricomycetidae</taxon>
        <taxon>Agaricales</taxon>
        <taxon>Marasmiineae</taxon>
        <taxon>Marasmiaceae</taxon>
        <taxon>Moniliophthora</taxon>
    </lineage>
</organism>
<comment type="caution">
    <text evidence="2">The sequence shown here is derived from an EMBL/GenBank/DDBJ whole genome shotgun (WGS) entry which is preliminary data.</text>
</comment>